<accession>A0A3Q9UI12</accession>
<sequence length="305" mass="34261">MVEGQARQLPPMGWYPDPAGSRKERYWDGNRWTRNLRSAPEAPRRSHSGALPESLEPIRRRHPDEQPRRRVVQRRSAGDSQSSPQSPSGYDPDEYHSASRGPAQRNPYDAYRSGAASGPGRLDSTTSDGVPLAGWWWRVLASLIDQAVIWTIVSILLRDQWQAYMTALVKVTAEYTTPAQLLSALQKDPNLMVTAGLTGPLYTLMIYAIFGQAIYQFVMLVACSASLGQLIAGLRVVEVGKGREHSRLIWWRAAVRALTWGIVEVVNIYLGMLTVLSYLMPLFQRRRQTLHDLAGGTQVIRPVRR</sequence>
<keyword evidence="5 7" id="KW-0472">Membrane</keyword>
<dbReference type="InterPro" id="IPR051791">
    <property type="entry name" value="Pra-immunoreactive"/>
</dbReference>
<dbReference type="InterPro" id="IPR010432">
    <property type="entry name" value="RDD"/>
</dbReference>
<feature type="transmembrane region" description="Helical" evidence="7">
    <location>
        <begin position="191"/>
        <end position="210"/>
    </location>
</feature>
<feature type="transmembrane region" description="Helical" evidence="7">
    <location>
        <begin position="135"/>
        <end position="157"/>
    </location>
</feature>
<feature type="compositionally biased region" description="Basic and acidic residues" evidence="6">
    <location>
        <begin position="56"/>
        <end position="68"/>
    </location>
</feature>
<proteinExistence type="predicted"/>
<keyword evidence="2" id="KW-1003">Cell membrane</keyword>
<keyword evidence="4 7" id="KW-1133">Transmembrane helix</keyword>
<dbReference type="STRING" id="1122997.GCA_000425285_01278"/>
<dbReference type="InterPro" id="IPR018929">
    <property type="entry name" value="DUF2510"/>
</dbReference>
<keyword evidence="3 7" id="KW-0812">Transmembrane</keyword>
<evidence type="ECO:0000256" key="4">
    <source>
        <dbReference type="ARBA" id="ARBA00022989"/>
    </source>
</evidence>
<evidence type="ECO:0000313" key="8">
    <source>
        <dbReference type="EMBL" id="VEI04245.1"/>
    </source>
</evidence>
<gene>
    <name evidence="8" type="ORF">NCTC13652_02470</name>
</gene>
<comment type="subcellular location">
    <subcellularLocation>
        <location evidence="1">Cell membrane</location>
        <topology evidence="1">Multi-pass membrane protein</topology>
    </subcellularLocation>
</comment>
<dbReference type="EMBL" id="LR134473">
    <property type="protein sequence ID" value="VEI04245.1"/>
    <property type="molecule type" value="Genomic_DNA"/>
</dbReference>
<dbReference type="Proteomes" id="UP000277858">
    <property type="component" value="Chromosome"/>
</dbReference>
<evidence type="ECO:0000256" key="1">
    <source>
        <dbReference type="ARBA" id="ARBA00004651"/>
    </source>
</evidence>
<evidence type="ECO:0000256" key="6">
    <source>
        <dbReference type="SAM" id="MobiDB-lite"/>
    </source>
</evidence>
<feature type="region of interest" description="Disordered" evidence="6">
    <location>
        <begin position="1"/>
        <end position="127"/>
    </location>
</feature>
<feature type="transmembrane region" description="Helical" evidence="7">
    <location>
        <begin position="217"/>
        <end position="237"/>
    </location>
</feature>
<evidence type="ECO:0000256" key="3">
    <source>
        <dbReference type="ARBA" id="ARBA00022692"/>
    </source>
</evidence>
<dbReference type="PANTHER" id="PTHR36115">
    <property type="entry name" value="PROLINE-RICH ANTIGEN HOMOLOG-RELATED"/>
    <property type="match status" value="1"/>
</dbReference>
<feature type="transmembrane region" description="Helical" evidence="7">
    <location>
        <begin position="257"/>
        <end position="279"/>
    </location>
</feature>
<dbReference type="GO" id="GO:0005886">
    <property type="term" value="C:plasma membrane"/>
    <property type="evidence" value="ECO:0007669"/>
    <property type="project" value="UniProtKB-SubCell"/>
</dbReference>
<evidence type="ECO:0000313" key="9">
    <source>
        <dbReference type="Proteomes" id="UP000277858"/>
    </source>
</evidence>
<evidence type="ECO:0000256" key="2">
    <source>
        <dbReference type="ARBA" id="ARBA00022475"/>
    </source>
</evidence>
<dbReference type="Pfam" id="PF10708">
    <property type="entry name" value="DUF2510"/>
    <property type="match status" value="1"/>
</dbReference>
<keyword evidence="9" id="KW-1185">Reference proteome</keyword>
<protein>
    <submittedName>
        <fullName evidence="8">RDD family</fullName>
    </submittedName>
</protein>
<evidence type="ECO:0000256" key="5">
    <source>
        <dbReference type="ARBA" id="ARBA00023136"/>
    </source>
</evidence>
<dbReference type="Pfam" id="PF06271">
    <property type="entry name" value="RDD"/>
    <property type="match status" value="1"/>
</dbReference>
<dbReference type="AlphaFoldDB" id="A0A3Q9UI12"/>
<reference evidence="8 9" key="1">
    <citation type="submission" date="2018-12" db="EMBL/GenBank/DDBJ databases">
        <authorList>
            <consortium name="Pathogen Informatics"/>
        </authorList>
    </citation>
    <scope>NUCLEOTIDE SEQUENCE [LARGE SCALE GENOMIC DNA]</scope>
    <source>
        <strain evidence="8 9">NCTC13652</strain>
    </source>
</reference>
<organism evidence="8 9">
    <name type="scientific">Acidipropionibacterium jensenii</name>
    <dbReference type="NCBI Taxonomy" id="1749"/>
    <lineage>
        <taxon>Bacteria</taxon>
        <taxon>Bacillati</taxon>
        <taxon>Actinomycetota</taxon>
        <taxon>Actinomycetes</taxon>
        <taxon>Propionibacteriales</taxon>
        <taxon>Propionibacteriaceae</taxon>
        <taxon>Acidipropionibacterium</taxon>
    </lineage>
</organism>
<evidence type="ECO:0000256" key="7">
    <source>
        <dbReference type="SAM" id="Phobius"/>
    </source>
</evidence>
<name>A0A3Q9UI12_9ACTN</name>